<organism evidence="7 8">
    <name type="scientific">Mycena albidolilacea</name>
    <dbReference type="NCBI Taxonomy" id="1033008"/>
    <lineage>
        <taxon>Eukaryota</taxon>
        <taxon>Fungi</taxon>
        <taxon>Dikarya</taxon>
        <taxon>Basidiomycota</taxon>
        <taxon>Agaricomycotina</taxon>
        <taxon>Agaricomycetes</taxon>
        <taxon>Agaricomycetidae</taxon>
        <taxon>Agaricales</taxon>
        <taxon>Marasmiineae</taxon>
        <taxon>Mycenaceae</taxon>
        <taxon>Mycena</taxon>
    </lineage>
</organism>
<evidence type="ECO:0000313" key="7">
    <source>
        <dbReference type="EMBL" id="KAJ7350396.1"/>
    </source>
</evidence>
<feature type="signal peptide" evidence="6">
    <location>
        <begin position="1"/>
        <end position="21"/>
    </location>
</feature>
<keyword evidence="2" id="KW-0121">Carboxypeptidase</keyword>
<protein>
    <submittedName>
        <fullName evidence="7">Alpha/beta-hydrolase</fullName>
    </submittedName>
</protein>
<evidence type="ECO:0000256" key="6">
    <source>
        <dbReference type="SAM" id="SignalP"/>
    </source>
</evidence>
<keyword evidence="3" id="KW-0645">Protease</keyword>
<evidence type="ECO:0000256" key="5">
    <source>
        <dbReference type="ARBA" id="ARBA00023180"/>
    </source>
</evidence>
<comment type="similarity">
    <text evidence="1">Belongs to the peptidase S10 family.</text>
</comment>
<evidence type="ECO:0000256" key="2">
    <source>
        <dbReference type="ARBA" id="ARBA00022645"/>
    </source>
</evidence>
<keyword evidence="4" id="KW-0378">Hydrolase</keyword>
<evidence type="ECO:0000256" key="3">
    <source>
        <dbReference type="ARBA" id="ARBA00022670"/>
    </source>
</evidence>
<comment type="caution">
    <text evidence="7">The sequence shown here is derived from an EMBL/GenBank/DDBJ whole genome shotgun (WGS) entry which is preliminary data.</text>
</comment>
<dbReference type="EMBL" id="JARIHO010000014">
    <property type="protein sequence ID" value="KAJ7350396.1"/>
    <property type="molecule type" value="Genomic_DNA"/>
</dbReference>
<keyword evidence="6" id="KW-0732">Signal</keyword>
<dbReference type="PANTHER" id="PTHR11802">
    <property type="entry name" value="SERINE PROTEASE FAMILY S10 SERINE CARBOXYPEPTIDASE"/>
    <property type="match status" value="1"/>
</dbReference>
<dbReference type="Proteomes" id="UP001218218">
    <property type="component" value="Unassembled WGS sequence"/>
</dbReference>
<dbReference type="InterPro" id="IPR029058">
    <property type="entry name" value="AB_hydrolase_fold"/>
</dbReference>
<dbReference type="GO" id="GO:0006508">
    <property type="term" value="P:proteolysis"/>
    <property type="evidence" value="ECO:0007669"/>
    <property type="project" value="UniProtKB-KW"/>
</dbReference>
<evidence type="ECO:0000313" key="8">
    <source>
        <dbReference type="Proteomes" id="UP001218218"/>
    </source>
</evidence>
<reference evidence="7" key="1">
    <citation type="submission" date="2023-03" db="EMBL/GenBank/DDBJ databases">
        <title>Massive genome expansion in bonnet fungi (Mycena s.s.) driven by repeated elements and novel gene families across ecological guilds.</title>
        <authorList>
            <consortium name="Lawrence Berkeley National Laboratory"/>
            <person name="Harder C.B."/>
            <person name="Miyauchi S."/>
            <person name="Viragh M."/>
            <person name="Kuo A."/>
            <person name="Thoen E."/>
            <person name="Andreopoulos B."/>
            <person name="Lu D."/>
            <person name="Skrede I."/>
            <person name="Drula E."/>
            <person name="Henrissat B."/>
            <person name="Morin E."/>
            <person name="Kohler A."/>
            <person name="Barry K."/>
            <person name="LaButti K."/>
            <person name="Morin E."/>
            <person name="Salamov A."/>
            <person name="Lipzen A."/>
            <person name="Mereny Z."/>
            <person name="Hegedus B."/>
            <person name="Baldrian P."/>
            <person name="Stursova M."/>
            <person name="Weitz H."/>
            <person name="Taylor A."/>
            <person name="Grigoriev I.V."/>
            <person name="Nagy L.G."/>
            <person name="Martin F."/>
            <person name="Kauserud H."/>
        </authorList>
    </citation>
    <scope>NUCLEOTIDE SEQUENCE</scope>
    <source>
        <strain evidence="7">CBHHK002</strain>
    </source>
</reference>
<dbReference type="Gene3D" id="3.40.50.1820">
    <property type="entry name" value="alpha/beta hydrolase"/>
    <property type="match status" value="1"/>
</dbReference>
<dbReference type="InterPro" id="IPR001563">
    <property type="entry name" value="Peptidase_S10"/>
</dbReference>
<name>A0AAD7A673_9AGAR</name>
<accession>A0AAD7A673</accession>
<keyword evidence="5" id="KW-0325">Glycoprotein</keyword>
<dbReference type="Pfam" id="PF00450">
    <property type="entry name" value="Peptidase_S10"/>
    <property type="match status" value="2"/>
</dbReference>
<dbReference type="AlphaFoldDB" id="A0AAD7A673"/>
<evidence type="ECO:0000256" key="1">
    <source>
        <dbReference type="ARBA" id="ARBA00009431"/>
    </source>
</evidence>
<dbReference type="SUPFAM" id="SSF53474">
    <property type="entry name" value="alpha/beta-Hydrolases"/>
    <property type="match status" value="1"/>
</dbReference>
<feature type="chain" id="PRO_5041936492" evidence="6">
    <location>
        <begin position="22"/>
        <end position="511"/>
    </location>
</feature>
<proteinExistence type="inferred from homology"/>
<sequence length="511" mass="57162">MRRFIFSLALVCSYAFKSAHSFGGAMEGLEDAMDIQREQLERLGDFLGPMNIPSSAPAKRQSSITFSNPAAEQFFVDGTKIPLVNFDAGPSWSGLMPISGDPNETRKLFFWFWPTNNVSNTKDLLFWTNGPGCSSLEGFLQENGPISWSWGQAEPTPNPWSWTNLSHVLWVEQPVGTGFSQGTPNITNDDQLAAELMGFFEQFLEVFQELKGNDFWLSGESSDDDRTVRRVLYVPYIANWIYEHPGLDLNLKGIWIADPSLSYGVVQQEIPALRFARANQNLFPFNSSFWDELQAISDKCGYTDYLDDFVTYPPAGQLPLPVATNGTFTVTQACRIHSPIQRAVGVLNPVFDVYRVSDTWPNLWSVLGFPRSTQEFVQDAIHAPHIVWNSCADRSVYLPGGDRSIPSTLSVLPNVIEKSERVIIVHGLADFILVAEGTRIAIQNMTWNGAQGFQTPIEPETFSVKNMGVYGNEHTERGLTYVEFYFSEFVPWASFSTLAYLLGKQDSPSSG</sequence>
<dbReference type="PANTHER" id="PTHR11802:SF479">
    <property type="entry name" value="CARBOXYPEPTIDASE"/>
    <property type="match status" value="1"/>
</dbReference>
<keyword evidence="8" id="KW-1185">Reference proteome</keyword>
<gene>
    <name evidence="7" type="ORF">DFH08DRAFT_861311</name>
</gene>
<dbReference type="GO" id="GO:0004185">
    <property type="term" value="F:serine-type carboxypeptidase activity"/>
    <property type="evidence" value="ECO:0007669"/>
    <property type="project" value="InterPro"/>
</dbReference>
<dbReference type="PRINTS" id="PR00724">
    <property type="entry name" value="CRBOXYPTASEC"/>
</dbReference>
<evidence type="ECO:0000256" key="4">
    <source>
        <dbReference type="ARBA" id="ARBA00022801"/>
    </source>
</evidence>